<protein>
    <submittedName>
        <fullName evidence="3">Kinesin motor domain-containing protein</fullName>
    </submittedName>
</protein>
<accession>A0A0R3RDK4</accession>
<evidence type="ECO:0000313" key="2">
    <source>
        <dbReference type="Proteomes" id="UP000280834"/>
    </source>
</evidence>
<organism evidence="3">
    <name type="scientific">Brugia timori</name>
    <dbReference type="NCBI Taxonomy" id="42155"/>
    <lineage>
        <taxon>Eukaryota</taxon>
        <taxon>Metazoa</taxon>
        <taxon>Ecdysozoa</taxon>
        <taxon>Nematoda</taxon>
        <taxon>Chromadorea</taxon>
        <taxon>Rhabditida</taxon>
        <taxon>Spirurina</taxon>
        <taxon>Spiruromorpha</taxon>
        <taxon>Filarioidea</taxon>
        <taxon>Onchocercidae</taxon>
        <taxon>Brugia</taxon>
    </lineage>
</organism>
<gene>
    <name evidence="1" type="ORF">BTMF_LOCUS16089</name>
</gene>
<reference evidence="1 2" key="2">
    <citation type="submission" date="2018-11" db="EMBL/GenBank/DDBJ databases">
        <authorList>
            <consortium name="Pathogen Informatics"/>
        </authorList>
    </citation>
    <scope>NUCLEOTIDE SEQUENCE [LARGE SCALE GENOMIC DNA]</scope>
</reference>
<name>A0A0R3RDK4_9BILA</name>
<dbReference type="AlphaFoldDB" id="A0A0R3RDK4"/>
<reference evidence="3" key="1">
    <citation type="submission" date="2017-02" db="UniProtKB">
        <authorList>
            <consortium name="WormBaseParasite"/>
        </authorList>
    </citation>
    <scope>IDENTIFICATION</scope>
</reference>
<keyword evidence="2" id="KW-1185">Reference proteome</keyword>
<proteinExistence type="predicted"/>
<dbReference type="WBParaSite" id="BTMF_0001812801-mRNA-1">
    <property type="protein sequence ID" value="BTMF_0001812801-mRNA-1"/>
    <property type="gene ID" value="BTMF_0001812801"/>
</dbReference>
<dbReference type="Proteomes" id="UP000280834">
    <property type="component" value="Unassembled WGS sequence"/>
</dbReference>
<evidence type="ECO:0000313" key="1">
    <source>
        <dbReference type="EMBL" id="VDO57353.1"/>
    </source>
</evidence>
<dbReference type="EMBL" id="UZAG01023674">
    <property type="protein sequence ID" value="VDO57353.1"/>
    <property type="molecule type" value="Genomic_DNA"/>
</dbReference>
<sequence length="41" mass="4976">MSNDNQNIFVYCSTILIYNETSLDNINRKRYKNLNLTNFMR</sequence>
<evidence type="ECO:0000313" key="3">
    <source>
        <dbReference type="WBParaSite" id="BTMF_0001812801-mRNA-1"/>
    </source>
</evidence>